<dbReference type="Pfam" id="PF00403">
    <property type="entry name" value="HMA"/>
    <property type="match status" value="1"/>
</dbReference>
<evidence type="ECO:0000313" key="20">
    <source>
        <dbReference type="EMBL" id="KEQ27456.1"/>
    </source>
</evidence>
<dbReference type="GO" id="GO:0140581">
    <property type="term" value="F:P-type monovalent copper transporter activity"/>
    <property type="evidence" value="ECO:0007669"/>
    <property type="project" value="UniProtKB-EC"/>
</dbReference>
<dbReference type="Gene3D" id="3.40.50.1000">
    <property type="entry name" value="HAD superfamily/HAD-like"/>
    <property type="match status" value="1"/>
</dbReference>
<keyword evidence="6" id="KW-0597">Phosphoprotein</keyword>
<comment type="subcellular location">
    <subcellularLocation>
        <location evidence="1">Cell membrane</location>
        <topology evidence="1">Multi-pass membrane protein</topology>
    </subcellularLocation>
</comment>
<dbReference type="CDD" id="cd00371">
    <property type="entry name" value="HMA"/>
    <property type="match status" value="1"/>
</dbReference>
<dbReference type="FunFam" id="2.70.150.10:FF:000020">
    <property type="entry name" value="Copper-exporting P-type ATPase A"/>
    <property type="match status" value="1"/>
</dbReference>
<sequence>MSGQADLSRITLHVTGMTCAACAARIEKAVGKMEGVAEVSVNVALERAVVLLDAKRVRTEQIEARIAQLGYGVRPLNSDDGKSTANSGEEIRRSRAMFLLSLAFTLPFFWAMIPHHAASSSPWVPELLANPWFQLALAVPVQFGFGLPFYIRAYEALKNGSANMDVLIVLGTSTAFFYSHYMLFHPGQVMMGNGHHSPFYFDTSTMIITIVWLGRWIEASARKRTADSLSQLYAMQTDTACRLTPDGERRVPVDTLKEGDLLRVRPGERVPLDGIVAQGISAVDESLITGESMPVKKRKGDRVIGGTLNSSGVLEIRVLRTTGQSTIARMIRMVEEAQNAKAPIQRVADKIAAVFVPVIAATAVCTFLYWYGLGEPGVAGGALEKAIAVLLIACPCALGLATPVSILVASGRAAQKGIVYMEGAALERLHQTDILLFDKTGTVTFGTPKVTDVIAAEGETQATLLSKLAGAEQLSEHPLSRAVVDEAERRGLRVPDCGSFLAVPGCGVRAEVHGRGIVAGTRRWLEEQGVPFSETEKAAGPLRSQGKQLIYVAVDGLPAGVVALADTVRPTAAPALRQLKKQGMDIRLVTGDHDAAAKAVAERLGNVRYYADMLPDQKLGLVRRLQSQGKRVTMVGDGVNDAPALAAADIGVAVGNGTDVAKAAADVHLLKSDLKAMADAVRISRKTMANIYQNMALSFCYNALAIPAALSGHLAPWMACTAMALSSLTVIINALRLKRV</sequence>
<dbReference type="SUPFAM" id="SSF81653">
    <property type="entry name" value="Calcium ATPase, transduction domain A"/>
    <property type="match status" value="1"/>
</dbReference>
<dbReference type="GO" id="GO:0005524">
    <property type="term" value="F:ATP binding"/>
    <property type="evidence" value="ECO:0007669"/>
    <property type="project" value="UniProtKB-UniRule"/>
</dbReference>
<dbReference type="InterPro" id="IPR044492">
    <property type="entry name" value="P_typ_ATPase_HD_dom"/>
</dbReference>
<dbReference type="InterPro" id="IPR018303">
    <property type="entry name" value="ATPase_P-typ_P_site"/>
</dbReference>
<feature type="transmembrane region" description="Helical" evidence="18">
    <location>
        <begin position="386"/>
        <end position="409"/>
    </location>
</feature>
<evidence type="ECO:0000256" key="7">
    <source>
        <dbReference type="ARBA" id="ARBA00022692"/>
    </source>
</evidence>
<dbReference type="Gene3D" id="3.30.70.100">
    <property type="match status" value="1"/>
</dbReference>
<evidence type="ECO:0000256" key="1">
    <source>
        <dbReference type="ARBA" id="ARBA00004651"/>
    </source>
</evidence>
<dbReference type="CDD" id="cd02094">
    <property type="entry name" value="P-type_ATPase_Cu-like"/>
    <property type="match status" value="1"/>
</dbReference>
<keyword evidence="16 18" id="KW-0472">Membrane</keyword>
<keyword evidence="4" id="KW-0813">Transport</keyword>
<feature type="transmembrane region" description="Helical" evidence="18">
    <location>
        <begin position="716"/>
        <end position="735"/>
    </location>
</feature>
<keyword evidence="12" id="KW-1278">Translocase</keyword>
<dbReference type="PRINTS" id="PR00119">
    <property type="entry name" value="CATATPASE"/>
</dbReference>
<evidence type="ECO:0000256" key="6">
    <source>
        <dbReference type="ARBA" id="ARBA00022553"/>
    </source>
</evidence>
<evidence type="ECO:0000256" key="2">
    <source>
        <dbReference type="ARBA" id="ARBA00006024"/>
    </source>
</evidence>
<dbReference type="Gene3D" id="2.70.150.10">
    <property type="entry name" value="Calcium-transporting ATPase, cytoplasmic transduction domain A"/>
    <property type="match status" value="1"/>
</dbReference>
<dbReference type="InterPro" id="IPR006121">
    <property type="entry name" value="HMA_dom"/>
</dbReference>
<organism evidence="20 21">
    <name type="scientific">Paenibacillus tyrfis</name>
    <dbReference type="NCBI Taxonomy" id="1501230"/>
    <lineage>
        <taxon>Bacteria</taxon>
        <taxon>Bacillati</taxon>
        <taxon>Bacillota</taxon>
        <taxon>Bacilli</taxon>
        <taxon>Bacillales</taxon>
        <taxon>Paenibacillaceae</taxon>
        <taxon>Paenibacillus</taxon>
    </lineage>
</organism>
<evidence type="ECO:0000256" key="5">
    <source>
        <dbReference type="ARBA" id="ARBA00022475"/>
    </source>
</evidence>
<evidence type="ECO:0000256" key="16">
    <source>
        <dbReference type="ARBA" id="ARBA00023136"/>
    </source>
</evidence>
<gene>
    <name evidence="20" type="ORF">ET33_19630</name>
</gene>
<dbReference type="GO" id="GO:0005507">
    <property type="term" value="F:copper ion binding"/>
    <property type="evidence" value="ECO:0007669"/>
    <property type="project" value="TreeGrafter"/>
</dbReference>
<dbReference type="InterPro" id="IPR023299">
    <property type="entry name" value="ATPase_P-typ_cyto_dom_N"/>
</dbReference>
<dbReference type="EMBL" id="JNVM01000003">
    <property type="protein sequence ID" value="KEQ27456.1"/>
    <property type="molecule type" value="Genomic_DNA"/>
</dbReference>
<dbReference type="EC" id="7.2.2.8" evidence="3"/>
<keyword evidence="13 18" id="KW-1133">Transmembrane helix</keyword>
<evidence type="ECO:0000256" key="11">
    <source>
        <dbReference type="ARBA" id="ARBA00022840"/>
    </source>
</evidence>
<dbReference type="AlphaFoldDB" id="A0A081P9T3"/>
<dbReference type="InterPro" id="IPR023214">
    <property type="entry name" value="HAD_sf"/>
</dbReference>
<dbReference type="Pfam" id="PF00702">
    <property type="entry name" value="Hydrolase"/>
    <property type="match status" value="1"/>
</dbReference>
<keyword evidence="7 18" id="KW-0812">Transmembrane</keyword>
<dbReference type="InterPro" id="IPR027256">
    <property type="entry name" value="P-typ_ATPase_IB"/>
</dbReference>
<dbReference type="InterPro" id="IPR036412">
    <property type="entry name" value="HAD-like_sf"/>
</dbReference>
<evidence type="ECO:0000256" key="15">
    <source>
        <dbReference type="ARBA" id="ARBA00023065"/>
    </source>
</evidence>
<feature type="transmembrane region" description="Helical" evidence="18">
    <location>
        <begin position="691"/>
        <end position="710"/>
    </location>
</feature>
<feature type="transmembrane region" description="Helical" evidence="18">
    <location>
        <begin position="351"/>
        <end position="371"/>
    </location>
</feature>
<name>A0A081P9T3_9BACL</name>
<dbReference type="SFLD" id="SFLDF00027">
    <property type="entry name" value="p-type_atpase"/>
    <property type="match status" value="1"/>
</dbReference>
<keyword evidence="8 18" id="KW-0479">Metal-binding</keyword>
<keyword evidence="14" id="KW-0186">Copper</keyword>
<dbReference type="NCBIfam" id="TIGR01494">
    <property type="entry name" value="ATPase_P-type"/>
    <property type="match status" value="1"/>
</dbReference>
<comment type="caution">
    <text evidence="20">The sequence shown here is derived from an EMBL/GenBank/DDBJ whole genome shotgun (WGS) entry which is preliminary data.</text>
</comment>
<dbReference type="FunFam" id="3.30.70.100:FF:000005">
    <property type="entry name" value="Copper-exporting P-type ATPase A"/>
    <property type="match status" value="1"/>
</dbReference>
<dbReference type="SFLD" id="SFLDG00002">
    <property type="entry name" value="C1.7:_P-type_atpase_like"/>
    <property type="match status" value="1"/>
</dbReference>
<feature type="transmembrane region" description="Helical" evidence="18">
    <location>
        <begin position="96"/>
        <end position="113"/>
    </location>
</feature>
<dbReference type="GO" id="GO:0043682">
    <property type="term" value="F:P-type divalent copper transporter activity"/>
    <property type="evidence" value="ECO:0007669"/>
    <property type="project" value="TreeGrafter"/>
</dbReference>
<protein>
    <recommendedName>
        <fullName evidence="3">P-type Cu(+) transporter</fullName>
        <ecNumber evidence="3">7.2.2.8</ecNumber>
    </recommendedName>
</protein>
<dbReference type="RefSeq" id="WP_036676235.1">
    <property type="nucleotide sequence ID" value="NZ_JNVM01000003.1"/>
</dbReference>
<dbReference type="PROSITE" id="PS00154">
    <property type="entry name" value="ATPASE_E1_E2"/>
    <property type="match status" value="1"/>
</dbReference>
<dbReference type="InterPro" id="IPR036163">
    <property type="entry name" value="HMA_dom_sf"/>
</dbReference>
<dbReference type="NCBIfam" id="TIGR01525">
    <property type="entry name" value="ATPase-IB_hvy"/>
    <property type="match status" value="1"/>
</dbReference>
<dbReference type="GO" id="GO:0055070">
    <property type="term" value="P:copper ion homeostasis"/>
    <property type="evidence" value="ECO:0007669"/>
    <property type="project" value="TreeGrafter"/>
</dbReference>
<accession>A0A081P9T3</accession>
<proteinExistence type="inferred from homology"/>
<evidence type="ECO:0000256" key="17">
    <source>
        <dbReference type="ARBA" id="ARBA00049289"/>
    </source>
</evidence>
<keyword evidence="21" id="KW-1185">Reference proteome</keyword>
<dbReference type="PANTHER" id="PTHR43520:SF8">
    <property type="entry name" value="P-TYPE CU(+) TRANSPORTER"/>
    <property type="match status" value="1"/>
</dbReference>
<dbReference type="NCBIfam" id="TIGR01511">
    <property type="entry name" value="ATPase-IB1_Cu"/>
    <property type="match status" value="1"/>
</dbReference>
<reference evidence="20 21" key="1">
    <citation type="submission" date="2014-06" db="EMBL/GenBank/DDBJ databases">
        <title>Draft genome sequence of Paenibacillus sp. MSt1.</title>
        <authorList>
            <person name="Aw Y.K."/>
            <person name="Ong K.S."/>
            <person name="Gan H.M."/>
            <person name="Lee S.M."/>
        </authorList>
    </citation>
    <scope>NUCLEOTIDE SEQUENCE [LARGE SCALE GENOMIC DNA]</scope>
    <source>
        <strain evidence="20 21">MSt1</strain>
    </source>
</reference>
<dbReference type="SUPFAM" id="SSF56784">
    <property type="entry name" value="HAD-like"/>
    <property type="match status" value="1"/>
</dbReference>
<dbReference type="eggNOG" id="COG2217">
    <property type="taxonomic scope" value="Bacteria"/>
</dbReference>
<comment type="similarity">
    <text evidence="2 18">Belongs to the cation transport ATPase (P-type) (TC 3.A.3) family. Type IB subfamily.</text>
</comment>
<evidence type="ECO:0000256" key="9">
    <source>
        <dbReference type="ARBA" id="ARBA00022741"/>
    </source>
</evidence>
<dbReference type="Pfam" id="PF00122">
    <property type="entry name" value="E1-E2_ATPase"/>
    <property type="match status" value="1"/>
</dbReference>
<dbReference type="PANTHER" id="PTHR43520">
    <property type="entry name" value="ATP7, ISOFORM B"/>
    <property type="match status" value="1"/>
</dbReference>
<dbReference type="OrthoDB" id="9813266at2"/>
<feature type="domain" description="HMA" evidence="19">
    <location>
        <begin position="8"/>
        <end position="74"/>
    </location>
</feature>
<feature type="transmembrane region" description="Helical" evidence="18">
    <location>
        <begin position="199"/>
        <end position="217"/>
    </location>
</feature>
<evidence type="ECO:0000256" key="18">
    <source>
        <dbReference type="RuleBase" id="RU362081"/>
    </source>
</evidence>
<feature type="transmembrane region" description="Helical" evidence="18">
    <location>
        <begin position="166"/>
        <end position="184"/>
    </location>
</feature>
<dbReference type="InterPro" id="IPR017969">
    <property type="entry name" value="Heavy-metal-associated_CS"/>
</dbReference>
<dbReference type="SUPFAM" id="SSF81665">
    <property type="entry name" value="Calcium ATPase, transmembrane domain M"/>
    <property type="match status" value="1"/>
</dbReference>
<dbReference type="PROSITE" id="PS01047">
    <property type="entry name" value="HMA_1"/>
    <property type="match status" value="1"/>
</dbReference>
<dbReference type="Proteomes" id="UP000028123">
    <property type="component" value="Unassembled WGS sequence"/>
</dbReference>
<dbReference type="SFLD" id="SFLDS00003">
    <property type="entry name" value="Haloacid_Dehalogenase"/>
    <property type="match status" value="1"/>
</dbReference>
<dbReference type="InterPro" id="IPR023298">
    <property type="entry name" value="ATPase_P-typ_TM_dom_sf"/>
</dbReference>
<keyword evidence="15" id="KW-0406">Ion transport</keyword>
<comment type="catalytic activity">
    <reaction evidence="17">
        <text>Cu(+)(in) + ATP + H2O = Cu(+)(out) + ADP + phosphate + H(+)</text>
        <dbReference type="Rhea" id="RHEA:25792"/>
        <dbReference type="ChEBI" id="CHEBI:15377"/>
        <dbReference type="ChEBI" id="CHEBI:15378"/>
        <dbReference type="ChEBI" id="CHEBI:30616"/>
        <dbReference type="ChEBI" id="CHEBI:43474"/>
        <dbReference type="ChEBI" id="CHEBI:49552"/>
        <dbReference type="ChEBI" id="CHEBI:456216"/>
        <dbReference type="EC" id="7.2.2.8"/>
    </reaction>
</comment>
<feature type="transmembrane region" description="Helical" evidence="18">
    <location>
        <begin position="133"/>
        <end position="154"/>
    </location>
</feature>
<evidence type="ECO:0000256" key="3">
    <source>
        <dbReference type="ARBA" id="ARBA00012517"/>
    </source>
</evidence>
<dbReference type="InterPro" id="IPR001757">
    <property type="entry name" value="P_typ_ATPase"/>
</dbReference>
<evidence type="ECO:0000256" key="10">
    <source>
        <dbReference type="ARBA" id="ARBA00022796"/>
    </source>
</evidence>
<evidence type="ECO:0000259" key="19">
    <source>
        <dbReference type="PROSITE" id="PS50846"/>
    </source>
</evidence>
<dbReference type="PRINTS" id="PR00942">
    <property type="entry name" value="CUATPASEI"/>
</dbReference>
<dbReference type="InterPro" id="IPR059000">
    <property type="entry name" value="ATPase_P-type_domA"/>
</dbReference>
<evidence type="ECO:0000256" key="12">
    <source>
        <dbReference type="ARBA" id="ARBA00022967"/>
    </source>
</evidence>
<keyword evidence="5 18" id="KW-1003">Cell membrane</keyword>
<keyword evidence="9 18" id="KW-0547">Nucleotide-binding</keyword>
<dbReference type="InterPro" id="IPR008250">
    <property type="entry name" value="ATPase_P-typ_transduc_dom_A_sf"/>
</dbReference>
<keyword evidence="11 18" id="KW-0067">ATP-binding</keyword>
<dbReference type="Gene3D" id="3.40.1110.10">
    <property type="entry name" value="Calcium-transporting ATPase, cytoplasmic domain N"/>
    <property type="match status" value="1"/>
</dbReference>
<evidence type="ECO:0000256" key="14">
    <source>
        <dbReference type="ARBA" id="ARBA00023008"/>
    </source>
</evidence>
<dbReference type="SUPFAM" id="SSF55008">
    <property type="entry name" value="HMA, heavy metal-associated domain"/>
    <property type="match status" value="1"/>
</dbReference>
<dbReference type="GO" id="GO:0016887">
    <property type="term" value="F:ATP hydrolysis activity"/>
    <property type="evidence" value="ECO:0007669"/>
    <property type="project" value="InterPro"/>
</dbReference>
<evidence type="ECO:0000313" key="21">
    <source>
        <dbReference type="Proteomes" id="UP000028123"/>
    </source>
</evidence>
<dbReference type="PROSITE" id="PS50846">
    <property type="entry name" value="HMA_2"/>
    <property type="match status" value="1"/>
</dbReference>
<dbReference type="GO" id="GO:0005886">
    <property type="term" value="C:plasma membrane"/>
    <property type="evidence" value="ECO:0007669"/>
    <property type="project" value="UniProtKB-SubCell"/>
</dbReference>
<keyword evidence="10" id="KW-0187">Copper transport</keyword>
<dbReference type="PRINTS" id="PR00943">
    <property type="entry name" value="CUATPASE"/>
</dbReference>
<evidence type="ECO:0000256" key="8">
    <source>
        <dbReference type="ARBA" id="ARBA00022723"/>
    </source>
</evidence>
<evidence type="ECO:0000256" key="4">
    <source>
        <dbReference type="ARBA" id="ARBA00022448"/>
    </source>
</evidence>
<evidence type="ECO:0000256" key="13">
    <source>
        <dbReference type="ARBA" id="ARBA00022989"/>
    </source>
</evidence>